<accession>A0AAJ7FRJ2</accession>
<dbReference type="Pfam" id="PF21672">
    <property type="entry name" value="COMM_HN"/>
    <property type="match status" value="1"/>
</dbReference>
<protein>
    <recommendedName>
        <fullName evidence="1">COMM domain-containing protein 5</fullName>
    </recommendedName>
</protein>
<reference evidence="5" key="1">
    <citation type="submission" date="2025-08" db="UniProtKB">
        <authorList>
            <consortium name="RefSeq"/>
        </authorList>
    </citation>
    <scope>IDENTIFICATION</scope>
</reference>
<dbReference type="RefSeq" id="XP_015604771.1">
    <property type="nucleotide sequence ID" value="XM_015749285.2"/>
</dbReference>
<dbReference type="Pfam" id="PF07258">
    <property type="entry name" value="COMM_domain"/>
    <property type="match status" value="1"/>
</dbReference>
<sequence length="207" mass="23744">MSTTFQMQVHSSLANKIKYLAELKKMIARPLTQLAVKAIEQEHIEPGILERISEKYNVPQENVDEWYAAILTILRLHLRSTAGSVKPTEFKQCLQELKLAPECIEDLSTVVYGQRRPVLIHGLINDTNFYPRLKSCKWRVDITISSSVLSRVLEPSILMEWTLNTGERHIFELSLARFHQLRHTVASLLLEMQSMENCGLLKSVQTS</sequence>
<dbReference type="PROSITE" id="PS51269">
    <property type="entry name" value="COMM"/>
    <property type="match status" value="1"/>
</dbReference>
<dbReference type="AlphaFoldDB" id="A0AAJ7FRJ2"/>
<evidence type="ECO:0000313" key="4">
    <source>
        <dbReference type="Proteomes" id="UP000694920"/>
    </source>
</evidence>
<evidence type="ECO:0000259" key="3">
    <source>
        <dbReference type="PROSITE" id="PS51269"/>
    </source>
</evidence>
<dbReference type="GeneID" id="107272278"/>
<evidence type="ECO:0000256" key="2">
    <source>
        <dbReference type="ARBA" id="ARBA00093452"/>
    </source>
</evidence>
<gene>
    <name evidence="5" type="primary">LOC107272278</name>
</gene>
<dbReference type="GO" id="GO:0005634">
    <property type="term" value="C:nucleus"/>
    <property type="evidence" value="ECO:0007669"/>
    <property type="project" value="TreeGrafter"/>
</dbReference>
<evidence type="ECO:0000256" key="1">
    <source>
        <dbReference type="ARBA" id="ARBA00016556"/>
    </source>
</evidence>
<evidence type="ECO:0000313" key="5">
    <source>
        <dbReference type="RefSeq" id="XP_015604771.1"/>
    </source>
</evidence>
<dbReference type="InterPro" id="IPR037357">
    <property type="entry name" value="COMMD5"/>
</dbReference>
<dbReference type="PANTHER" id="PTHR15666">
    <property type="entry name" value="COMM DOMAIN CONTAINING PROTEIN 5"/>
    <property type="match status" value="1"/>
</dbReference>
<dbReference type="KEGG" id="ccin:107272278"/>
<organism evidence="4 5">
    <name type="scientific">Cephus cinctus</name>
    <name type="common">Wheat stem sawfly</name>
    <dbReference type="NCBI Taxonomy" id="211228"/>
    <lineage>
        <taxon>Eukaryota</taxon>
        <taxon>Metazoa</taxon>
        <taxon>Ecdysozoa</taxon>
        <taxon>Arthropoda</taxon>
        <taxon>Hexapoda</taxon>
        <taxon>Insecta</taxon>
        <taxon>Pterygota</taxon>
        <taxon>Neoptera</taxon>
        <taxon>Endopterygota</taxon>
        <taxon>Hymenoptera</taxon>
        <taxon>Cephoidea</taxon>
        <taxon>Cephidae</taxon>
        <taxon>Cephus</taxon>
    </lineage>
</organism>
<comment type="similarity">
    <text evidence="2">Belongs to the COMM domain-containing protein 5 family.</text>
</comment>
<feature type="domain" description="COMM" evidence="3">
    <location>
        <begin position="132"/>
        <end position="196"/>
    </location>
</feature>
<dbReference type="Proteomes" id="UP000694920">
    <property type="component" value="Unplaced"/>
</dbReference>
<keyword evidence="4" id="KW-1185">Reference proteome</keyword>
<proteinExistence type="inferred from homology"/>
<dbReference type="PANTHER" id="PTHR15666:SF1">
    <property type="entry name" value="COMM DOMAIN-CONTAINING PROTEIN 5"/>
    <property type="match status" value="1"/>
</dbReference>
<name>A0AAJ7FRJ2_CEPCN</name>
<dbReference type="InterPro" id="IPR017920">
    <property type="entry name" value="COMM"/>
</dbReference>